<dbReference type="EMBL" id="MG969167">
    <property type="protein sequence ID" value="AYP97971.1"/>
    <property type="molecule type" value="Genomic_DNA"/>
</dbReference>
<name>A0A3G3E7A2_9VIRU</name>
<dbReference type="Proteomes" id="UP000679071">
    <property type="component" value="Segment"/>
</dbReference>
<organism evidence="2 3">
    <name type="scientific">Mauternbach virus</name>
    <dbReference type="NCBI Taxonomy" id="2486603"/>
    <lineage>
        <taxon>Viruses</taxon>
        <taxon>Viruses incertae sedis</taxon>
        <taxon>Naldaviricetes</taxon>
        <taxon>Lefavirales</taxon>
        <taxon>Nudiviridae</taxon>
        <taxon>Alphanudivirus</taxon>
        <taxon>Alphanudivirus quartudromelanogasteris</taxon>
    </lineage>
</organism>
<keyword evidence="1" id="KW-1133">Transmembrane helix</keyword>
<evidence type="ECO:0000313" key="2">
    <source>
        <dbReference type="EMBL" id="AYP97971.1"/>
    </source>
</evidence>
<feature type="transmembrane region" description="Helical" evidence="1">
    <location>
        <begin position="6"/>
        <end position="26"/>
    </location>
</feature>
<accession>A0A3G3E7A2</accession>
<reference evidence="3" key="1">
    <citation type="submission" date="2018-02" db="EMBL/GenBank/DDBJ databases">
        <title>A New Nudivirus from Drosophila melanogaster.</title>
        <authorList>
            <consortium name="DrosEU"/>
            <person name="Obbard D.J."/>
            <person name="Staubach F."/>
            <person name="Betancourt A."/>
        </authorList>
    </citation>
    <scope>NUCLEOTIDE SEQUENCE [LARGE SCALE GENOMIC DNA]</scope>
</reference>
<keyword evidence="1" id="KW-0472">Membrane</keyword>
<protein>
    <submittedName>
        <fullName evidence="2">Uncharacterized protein</fullName>
    </submittedName>
</protein>
<keyword evidence="1" id="KW-0812">Transmembrane</keyword>
<dbReference type="RefSeq" id="YP_010797704.1">
    <property type="nucleotide sequence ID" value="NC_076232.1"/>
</dbReference>
<dbReference type="KEGG" id="vg:80535682"/>
<keyword evidence="3" id="KW-1185">Reference proteome</keyword>
<evidence type="ECO:0000313" key="3">
    <source>
        <dbReference type="Proteomes" id="UP000679071"/>
    </source>
</evidence>
<proteinExistence type="predicted"/>
<sequence length="167" mass="19204">MILSISVIFWTIIVIVVIFIFTLLIYQMVQRARHYPFTDNYDENDTLDEQIIEKILEPNKKYYKLLYNDHNDNFNSSNSSDDTNAIVKTINIVDDDDDDDGGGGGDVSATIAYGINSSNTKEITNLQLDRVLKDLNGIEMNQKHVQKLNTIPDDYGFFDDDFKTIEY</sequence>
<dbReference type="GeneID" id="80535682"/>
<evidence type="ECO:0000256" key="1">
    <source>
        <dbReference type="SAM" id="Phobius"/>
    </source>
</evidence>